<sequence length="1206" mass="129119">MTGAIVGSSVLIVVIAALRPLLRRRVSARVVYALWALVLLRLLLPFSIELGAPSAEAAVRTVYERTESAVQAAPAQAAPAAPDIDFTGVQTDKPSVSAPVQAGTVTEAETETGTAAARPAGEYLKLAWVCGSLAALLLFAGINLSFYLRLRRSRRPTGKSEAGLRVFECGAVASPCLFGLFRPAIYFRACDREHFRYVLEHEDCHYRHLDHVWAILRSACLVVYWWDPLVWLAAALSRTDCELACDEAVLARLGEGERRAYGETLIFLAAKPRPAELLRASSPIGAGRRELRQRISAIARGRRKLVIPALLAAALCLFCAACAFSPAGEEETPGAAEGYIADGTAFSRPGGTAEDWSCCGEVVNDTEGSGVTLGWRSGESAHFTFLSDEERQSAGYFLSGTVNALAYVDADRIVVRTGEGTEPEGWAESLIEPVMEDASGCLLGFTGAQDGWLLITDDAAVFEVYVTSDGGASWELLCSGEADSAISGALFVPDGLGILCLSKDAGEAAELRLTRDGGESWEPLILPSAGSSVLTPRLTEDGIVLAVQSADGAVRDYHTYEYGGESWRGLSPMEQDDFDSLAYRFGDRSGSTAGSDTVAAALDILSFDEWEPSDAELAEDGRLMLTLTGPGAPARLETCAQDLALCLDTGEVYAMPEGSHEALLELLGAGGVEPSDIQGLASATLDGMFGLSITLTDAGVLADIEALLSASQPCQTTDAVFGARLRLELEGGGMLELELAGNRSAVWRSEGEYYSYEGEDDFALIAPFAQSVLADEVTPLQTNGGLIDYLDWTQFYQTYGSDAAMSLIDRLYENALAGGEGVYRYVSAMRGLDGAMAENYASKLVELYDAESAQVATYIMSLPEAEREDAVGLLAYGLSYFDDVERPELETLLGYISGTLAPETRNVYLAEGFGREGYALLLTGEAVDGEILGFRLYCSQLWDECSGQGDVQNAVEATFISGGGRLTGGVCEFRASYGSATLTGRLSLTDGAAEISYASLVTGQDGASLSCEDGEFEYSLTLPTRFTQRGTGELTALWQELPYFSNETVQPVPLRTTQAELEGILGLPVETLGDGNYWTNTYAGLTLSGWAAVTGDRLYVGSITSSDPERLPSVRGITLGMSADEVLARFPSRVGSYAELVAAYEAYEVVFYGSQSAFYGGYGCFRHSGDYEPGEAYLQVYQGGEFVRFYLDKAGLVTTIRWSEAD</sequence>
<dbReference type="EMBL" id="DVJS01000134">
    <property type="protein sequence ID" value="HIS97374.1"/>
    <property type="molecule type" value="Genomic_DNA"/>
</dbReference>
<dbReference type="PANTHER" id="PTHR34978:SF3">
    <property type="entry name" value="SLR0241 PROTEIN"/>
    <property type="match status" value="1"/>
</dbReference>
<name>A0A9D1K8I4_9FIRM</name>
<dbReference type="SUPFAM" id="SSF110296">
    <property type="entry name" value="Oligoxyloglucan reducing end-specific cellobiohydrolase"/>
    <property type="match status" value="1"/>
</dbReference>
<feature type="transmembrane region" description="Helical" evidence="1">
    <location>
        <begin position="305"/>
        <end position="327"/>
    </location>
</feature>
<feature type="transmembrane region" description="Helical" evidence="1">
    <location>
        <begin position="6"/>
        <end position="22"/>
    </location>
</feature>
<feature type="transmembrane region" description="Helical" evidence="1">
    <location>
        <begin position="126"/>
        <end position="148"/>
    </location>
</feature>
<gene>
    <name evidence="3" type="ORF">IAD42_05310</name>
</gene>
<dbReference type="AlphaFoldDB" id="A0A9D1K8I4"/>
<feature type="domain" description="Peptidase M56" evidence="2">
    <location>
        <begin position="4"/>
        <end position="298"/>
    </location>
</feature>
<evidence type="ECO:0000313" key="4">
    <source>
        <dbReference type="Proteomes" id="UP000886876"/>
    </source>
</evidence>
<keyword evidence="1" id="KW-1133">Transmembrane helix</keyword>
<dbReference type="InterPro" id="IPR052173">
    <property type="entry name" value="Beta-lactam_resp_regulator"/>
</dbReference>
<reference evidence="3" key="1">
    <citation type="submission" date="2020-10" db="EMBL/GenBank/DDBJ databases">
        <authorList>
            <person name="Gilroy R."/>
        </authorList>
    </citation>
    <scope>NUCLEOTIDE SEQUENCE</scope>
    <source>
        <strain evidence="3">ChiHecec3B27-6122</strain>
    </source>
</reference>
<dbReference type="CDD" id="cd07341">
    <property type="entry name" value="M56_BlaR1_MecR1_like"/>
    <property type="match status" value="1"/>
</dbReference>
<dbReference type="Pfam" id="PF05569">
    <property type="entry name" value="Peptidase_M56"/>
    <property type="match status" value="1"/>
</dbReference>
<accession>A0A9D1K8I4</accession>
<dbReference type="InterPro" id="IPR008756">
    <property type="entry name" value="Peptidase_M56"/>
</dbReference>
<reference evidence="3" key="2">
    <citation type="journal article" date="2021" name="PeerJ">
        <title>Extensive microbial diversity within the chicken gut microbiome revealed by metagenomics and culture.</title>
        <authorList>
            <person name="Gilroy R."/>
            <person name="Ravi A."/>
            <person name="Getino M."/>
            <person name="Pursley I."/>
            <person name="Horton D.L."/>
            <person name="Alikhan N.F."/>
            <person name="Baker D."/>
            <person name="Gharbi K."/>
            <person name="Hall N."/>
            <person name="Watson M."/>
            <person name="Adriaenssens E.M."/>
            <person name="Foster-Nyarko E."/>
            <person name="Jarju S."/>
            <person name="Secka A."/>
            <person name="Antonio M."/>
            <person name="Oren A."/>
            <person name="Chaudhuri R.R."/>
            <person name="La Ragione R."/>
            <person name="Hildebrand F."/>
            <person name="Pallen M.J."/>
        </authorList>
    </citation>
    <scope>NUCLEOTIDE SEQUENCE</scope>
    <source>
        <strain evidence="3">ChiHecec3B27-6122</strain>
    </source>
</reference>
<evidence type="ECO:0000256" key="1">
    <source>
        <dbReference type="SAM" id="Phobius"/>
    </source>
</evidence>
<protein>
    <recommendedName>
        <fullName evidence="2">Peptidase M56 domain-containing protein</fullName>
    </recommendedName>
</protein>
<dbReference type="Proteomes" id="UP000886876">
    <property type="component" value="Unassembled WGS sequence"/>
</dbReference>
<comment type="caution">
    <text evidence="3">The sequence shown here is derived from an EMBL/GenBank/DDBJ whole genome shotgun (WGS) entry which is preliminary data.</text>
</comment>
<evidence type="ECO:0000313" key="3">
    <source>
        <dbReference type="EMBL" id="HIS97374.1"/>
    </source>
</evidence>
<keyword evidence="1" id="KW-0472">Membrane</keyword>
<feature type="transmembrane region" description="Helical" evidence="1">
    <location>
        <begin position="29"/>
        <end position="48"/>
    </location>
</feature>
<evidence type="ECO:0000259" key="2">
    <source>
        <dbReference type="Pfam" id="PF05569"/>
    </source>
</evidence>
<keyword evidence="1" id="KW-0812">Transmembrane</keyword>
<proteinExistence type="predicted"/>
<dbReference type="PANTHER" id="PTHR34978">
    <property type="entry name" value="POSSIBLE SENSOR-TRANSDUCER PROTEIN BLAR"/>
    <property type="match status" value="1"/>
</dbReference>
<organism evidence="3 4">
    <name type="scientific">Candidatus Scatomorpha pullistercoris</name>
    <dbReference type="NCBI Taxonomy" id="2840929"/>
    <lineage>
        <taxon>Bacteria</taxon>
        <taxon>Bacillati</taxon>
        <taxon>Bacillota</taxon>
        <taxon>Clostridia</taxon>
        <taxon>Eubacteriales</taxon>
        <taxon>Candidatus Scatomorpha</taxon>
    </lineage>
</organism>